<dbReference type="RefSeq" id="WP_307854921.1">
    <property type="nucleotide sequence ID" value="NZ_JAGINW010000001.1"/>
</dbReference>
<organism evidence="2 3">
    <name type="scientific">Kibdelosporangium banguiense</name>
    <dbReference type="NCBI Taxonomy" id="1365924"/>
    <lineage>
        <taxon>Bacteria</taxon>
        <taxon>Bacillati</taxon>
        <taxon>Actinomycetota</taxon>
        <taxon>Actinomycetes</taxon>
        <taxon>Pseudonocardiales</taxon>
        <taxon>Pseudonocardiaceae</taxon>
        <taxon>Kibdelosporangium</taxon>
    </lineage>
</organism>
<dbReference type="SUPFAM" id="SSF159941">
    <property type="entry name" value="MM3350-like"/>
    <property type="match status" value="1"/>
</dbReference>
<proteinExistence type="predicted"/>
<protein>
    <recommendedName>
        <fullName evidence="1">Plasmid pRiA4b Orf3-like domain-containing protein</fullName>
    </recommendedName>
</protein>
<evidence type="ECO:0000313" key="2">
    <source>
        <dbReference type="EMBL" id="MBP2320575.1"/>
    </source>
</evidence>
<reference evidence="2 3" key="1">
    <citation type="submission" date="2021-03" db="EMBL/GenBank/DDBJ databases">
        <title>Sequencing the genomes of 1000 actinobacteria strains.</title>
        <authorList>
            <person name="Klenk H.-P."/>
        </authorList>
    </citation>
    <scope>NUCLEOTIDE SEQUENCE [LARGE SCALE GENOMIC DNA]</scope>
    <source>
        <strain evidence="2 3">DSM 46670</strain>
    </source>
</reference>
<feature type="domain" description="Plasmid pRiA4b Orf3-like" evidence="1">
    <location>
        <begin position="207"/>
        <end position="332"/>
    </location>
</feature>
<dbReference type="InterPro" id="IPR012912">
    <property type="entry name" value="Plasmid_pRiA4b_Orf3-like"/>
</dbReference>
<keyword evidence="3" id="KW-1185">Reference proteome</keyword>
<accession>A0ABS4T830</accession>
<dbReference type="Pfam" id="PF07929">
    <property type="entry name" value="PRiA4_ORF3"/>
    <property type="match status" value="1"/>
</dbReference>
<evidence type="ECO:0000313" key="3">
    <source>
        <dbReference type="Proteomes" id="UP001519332"/>
    </source>
</evidence>
<dbReference type="InterPro" id="IPR024047">
    <property type="entry name" value="MM3350-like_sf"/>
</dbReference>
<dbReference type="Gene3D" id="3.10.290.30">
    <property type="entry name" value="MM3350-like"/>
    <property type="match status" value="1"/>
</dbReference>
<gene>
    <name evidence="2" type="ORF">JOF56_000960</name>
</gene>
<dbReference type="PANTHER" id="PTHR41878:SF1">
    <property type="entry name" value="TNPR PROTEIN"/>
    <property type="match status" value="1"/>
</dbReference>
<name>A0ABS4T830_9PSEU</name>
<comment type="caution">
    <text evidence="2">The sequence shown here is derived from an EMBL/GenBank/DDBJ whole genome shotgun (WGS) entry which is preliminary data.</text>
</comment>
<dbReference type="EMBL" id="JAGINW010000001">
    <property type="protein sequence ID" value="MBP2320575.1"/>
    <property type="molecule type" value="Genomic_DNA"/>
</dbReference>
<dbReference type="Proteomes" id="UP001519332">
    <property type="component" value="Unassembled WGS sequence"/>
</dbReference>
<sequence length="478" mass="52117">MEHLAGTARECNALQQALALAKWVGPGRPVTAKGVLRRADLPEAGQVLGVAMPQSVRSTADVPALQRPWTAAVAAGLLSVSDGRAVSGPTLADGDAVLEAWLRALAAVLAVTFDGDEPDVLEIGRLVLTALAAEPAPDLQKIINQSSYEVYDAFHRGFGDRDPAEAALELMAAFGAVDRQRRITPLGRWALTSLRDSPDTQSELEGICQLKITLRYVQPQCLRRVLVPSSATLGDLHDIIQIAFNWDGDHLHAFKVGRRQYGDPYFDAEHDEDKITLGAVFAVFAKRLSYIYDFGDSWMHDITLEKVIEPDPDTAYPVCSGGRGDAPVEDVGPENPQWTPFDQAEINTQLAHLASGAHDVEALLRDDIEVIVTDAYGEHEQMTAFLTVLDEEIKFPVPATLLGEPVVVTKLVEDDATVELRAHCRAKRATGLMSFADLEFLPGTVEAWLHSAYLVYLGRPPVATAPPADWDHLAQWRS</sequence>
<dbReference type="PANTHER" id="PTHR41878">
    <property type="entry name" value="LEXA REPRESSOR-RELATED"/>
    <property type="match status" value="1"/>
</dbReference>
<evidence type="ECO:0000259" key="1">
    <source>
        <dbReference type="Pfam" id="PF07929"/>
    </source>
</evidence>